<organism evidence="1 2">
    <name type="scientific">Alteraurantiacibacter aquimixticola</name>
    <dbReference type="NCBI Taxonomy" id="2489173"/>
    <lineage>
        <taxon>Bacteria</taxon>
        <taxon>Pseudomonadati</taxon>
        <taxon>Pseudomonadota</taxon>
        <taxon>Alphaproteobacteria</taxon>
        <taxon>Sphingomonadales</taxon>
        <taxon>Erythrobacteraceae</taxon>
        <taxon>Alteraurantiacibacter</taxon>
    </lineage>
</organism>
<keyword evidence="2" id="KW-1185">Reference proteome</keyword>
<gene>
    <name evidence="1" type="ORF">E5222_10180</name>
</gene>
<dbReference type="EMBL" id="SSHH01000002">
    <property type="protein sequence ID" value="TIX50616.1"/>
    <property type="molecule type" value="Genomic_DNA"/>
</dbReference>
<dbReference type="Proteomes" id="UP000309389">
    <property type="component" value="Unassembled WGS sequence"/>
</dbReference>
<sequence length="63" mass="7116">MQLAEMGVTSFAQIAAWDDAEIDRVDAQLGRFQGRIRRDNWVEQARLLAAGDRAAYESQFGRS</sequence>
<accession>A0A4T3F6X8</accession>
<name>A0A4T3F6X8_9SPHN</name>
<dbReference type="OrthoDB" id="9807941at2"/>
<dbReference type="AlphaFoldDB" id="A0A4T3F6X8"/>
<comment type="caution">
    <text evidence="1">The sequence shown here is derived from an EMBL/GenBank/DDBJ whole genome shotgun (WGS) entry which is preliminary data.</text>
</comment>
<protein>
    <submittedName>
        <fullName evidence="1">Uncharacterized protein</fullName>
    </submittedName>
</protein>
<reference evidence="1 2" key="1">
    <citation type="submission" date="2019-04" db="EMBL/GenBank/DDBJ databases">
        <title>Altererythrobacter aquimixticola sp. nov., isolated from sediment of junction between the ocean and a freshwater spring.</title>
        <authorList>
            <person name="Yoon J.-H."/>
        </authorList>
    </citation>
    <scope>NUCLEOTIDE SEQUENCE [LARGE SCALE GENOMIC DNA]</scope>
    <source>
        <strain evidence="1 2">SSKS-13</strain>
    </source>
</reference>
<evidence type="ECO:0000313" key="1">
    <source>
        <dbReference type="EMBL" id="TIX50616.1"/>
    </source>
</evidence>
<evidence type="ECO:0000313" key="2">
    <source>
        <dbReference type="Proteomes" id="UP000309389"/>
    </source>
</evidence>
<proteinExistence type="predicted"/>